<accession>A0ABR2F7M2</accession>
<gene>
    <name evidence="2" type="ORF">V6N12_029039</name>
</gene>
<evidence type="ECO:0000313" key="2">
    <source>
        <dbReference type="EMBL" id="KAK8572999.1"/>
    </source>
</evidence>
<dbReference type="InterPro" id="IPR017451">
    <property type="entry name" value="F-box-assoc_interact_dom"/>
</dbReference>
<reference evidence="2 3" key="1">
    <citation type="journal article" date="2024" name="G3 (Bethesda)">
        <title>Genome assembly of Hibiscus sabdariffa L. provides insights into metabolisms of medicinal natural products.</title>
        <authorList>
            <person name="Kim T."/>
        </authorList>
    </citation>
    <scope>NUCLEOTIDE SEQUENCE [LARGE SCALE GENOMIC DNA]</scope>
    <source>
        <strain evidence="2">TK-2024</strain>
        <tissue evidence="2">Old leaves</tissue>
    </source>
</reference>
<dbReference type="PANTHER" id="PTHR31672">
    <property type="entry name" value="BNACNNG10540D PROTEIN"/>
    <property type="match status" value="1"/>
</dbReference>
<sequence length="175" mass="19784">MLHLESNGSNFQVSKPNFTPKSNLPTIDISHMNACNGLLCLIGSDKYYNFYVCNLILGEFITIQPPYKDRQRGSFWGLGYSTMMDPYKVLQSYYPIAESNNRYVTAEIYIIATGSWRSIGNAPIDIVALPLNAFLNDALHWFSCTPNGTEFIYTFGFNSERFGSPPSARSFSRRS</sequence>
<dbReference type="InterPro" id="IPR050796">
    <property type="entry name" value="SCF_F-box_component"/>
</dbReference>
<name>A0ABR2F7M2_9ROSI</name>
<keyword evidence="3" id="KW-1185">Reference proteome</keyword>
<evidence type="ECO:0000259" key="1">
    <source>
        <dbReference type="Pfam" id="PF07734"/>
    </source>
</evidence>
<evidence type="ECO:0000313" key="3">
    <source>
        <dbReference type="Proteomes" id="UP001472677"/>
    </source>
</evidence>
<dbReference type="Pfam" id="PF07734">
    <property type="entry name" value="FBA_1"/>
    <property type="match status" value="1"/>
</dbReference>
<dbReference type="EMBL" id="JBBPBM010000008">
    <property type="protein sequence ID" value="KAK8572999.1"/>
    <property type="molecule type" value="Genomic_DNA"/>
</dbReference>
<dbReference type="Proteomes" id="UP001472677">
    <property type="component" value="Unassembled WGS sequence"/>
</dbReference>
<feature type="domain" description="F-box associated beta-propeller type 1" evidence="1">
    <location>
        <begin position="15"/>
        <end position="164"/>
    </location>
</feature>
<organism evidence="2 3">
    <name type="scientific">Hibiscus sabdariffa</name>
    <name type="common">roselle</name>
    <dbReference type="NCBI Taxonomy" id="183260"/>
    <lineage>
        <taxon>Eukaryota</taxon>
        <taxon>Viridiplantae</taxon>
        <taxon>Streptophyta</taxon>
        <taxon>Embryophyta</taxon>
        <taxon>Tracheophyta</taxon>
        <taxon>Spermatophyta</taxon>
        <taxon>Magnoliopsida</taxon>
        <taxon>eudicotyledons</taxon>
        <taxon>Gunneridae</taxon>
        <taxon>Pentapetalae</taxon>
        <taxon>rosids</taxon>
        <taxon>malvids</taxon>
        <taxon>Malvales</taxon>
        <taxon>Malvaceae</taxon>
        <taxon>Malvoideae</taxon>
        <taxon>Hibiscus</taxon>
    </lineage>
</organism>
<proteinExistence type="predicted"/>
<protein>
    <recommendedName>
        <fullName evidence="1">F-box associated beta-propeller type 1 domain-containing protein</fullName>
    </recommendedName>
</protein>
<comment type="caution">
    <text evidence="2">The sequence shown here is derived from an EMBL/GenBank/DDBJ whole genome shotgun (WGS) entry which is preliminary data.</text>
</comment>
<dbReference type="NCBIfam" id="TIGR01640">
    <property type="entry name" value="F_box_assoc_1"/>
    <property type="match status" value="1"/>
</dbReference>
<dbReference type="InterPro" id="IPR006527">
    <property type="entry name" value="F-box-assoc_dom_typ1"/>
</dbReference>